<dbReference type="Proteomes" id="UP001337681">
    <property type="component" value="Unassembled WGS sequence"/>
</dbReference>
<name>A0ABU7GZR3_9SPHI</name>
<gene>
    <name evidence="3" type="ORF">VRU49_03505</name>
</gene>
<dbReference type="Pfam" id="PF00403">
    <property type="entry name" value="HMA"/>
    <property type="match status" value="1"/>
</dbReference>
<sequence length="177" mass="19496">MKFIKILSFLLVFGALKTNAQNITSAAIQINGLTCSMCTQATETSLRTLDFIDQIKVDLNKNQFDVTFKKGQSVNIDLISAKVEDAGFSVGNLAANFVFKNAEVDEKGQLITDGKVYRFENLKSKKLNGEVTAKVIDKNFLSPANFKKKAKQVKSDAYVTGSGMVNGKKTRVYHLSI</sequence>
<keyword evidence="1" id="KW-0732">Signal</keyword>
<feature type="signal peptide" evidence="1">
    <location>
        <begin position="1"/>
        <end position="20"/>
    </location>
</feature>
<evidence type="ECO:0000313" key="3">
    <source>
        <dbReference type="EMBL" id="MEE1884481.1"/>
    </source>
</evidence>
<dbReference type="Gene3D" id="3.30.70.100">
    <property type="match status" value="1"/>
</dbReference>
<dbReference type="RefSeq" id="WP_330145395.1">
    <property type="nucleotide sequence ID" value="NZ_JAZDQU010000001.1"/>
</dbReference>
<accession>A0ABU7GZR3</accession>
<evidence type="ECO:0000313" key="4">
    <source>
        <dbReference type="Proteomes" id="UP001337681"/>
    </source>
</evidence>
<evidence type="ECO:0000259" key="2">
    <source>
        <dbReference type="PROSITE" id="PS50846"/>
    </source>
</evidence>
<comment type="caution">
    <text evidence="3">The sequence shown here is derived from an EMBL/GenBank/DDBJ whole genome shotgun (WGS) entry which is preliminary data.</text>
</comment>
<protein>
    <submittedName>
        <fullName evidence="3">Heavy metal-associated domain-containing protein</fullName>
    </submittedName>
</protein>
<organism evidence="3 4">
    <name type="scientific">Pedobacter flavus</name>
    <dbReference type="NCBI Taxonomy" id="3113906"/>
    <lineage>
        <taxon>Bacteria</taxon>
        <taxon>Pseudomonadati</taxon>
        <taxon>Bacteroidota</taxon>
        <taxon>Sphingobacteriia</taxon>
        <taxon>Sphingobacteriales</taxon>
        <taxon>Sphingobacteriaceae</taxon>
        <taxon>Pedobacter</taxon>
    </lineage>
</organism>
<proteinExistence type="predicted"/>
<dbReference type="EMBL" id="JAZDQU010000001">
    <property type="protein sequence ID" value="MEE1884481.1"/>
    <property type="molecule type" value="Genomic_DNA"/>
</dbReference>
<keyword evidence="4" id="KW-1185">Reference proteome</keyword>
<feature type="chain" id="PRO_5047299189" evidence="1">
    <location>
        <begin position="21"/>
        <end position="177"/>
    </location>
</feature>
<dbReference type="SUPFAM" id="SSF55008">
    <property type="entry name" value="HMA, heavy metal-associated domain"/>
    <property type="match status" value="1"/>
</dbReference>
<dbReference type="InterPro" id="IPR036163">
    <property type="entry name" value="HMA_dom_sf"/>
</dbReference>
<dbReference type="CDD" id="cd00371">
    <property type="entry name" value="HMA"/>
    <property type="match status" value="1"/>
</dbReference>
<dbReference type="PROSITE" id="PS50846">
    <property type="entry name" value="HMA_2"/>
    <property type="match status" value="1"/>
</dbReference>
<evidence type="ECO:0000256" key="1">
    <source>
        <dbReference type="SAM" id="SignalP"/>
    </source>
</evidence>
<reference evidence="3 4" key="1">
    <citation type="submission" date="2024-01" db="EMBL/GenBank/DDBJ databases">
        <title>Pedobacter sp. nov., isolated from oil-contaminated soil.</title>
        <authorList>
            <person name="Le N.T.T."/>
        </authorList>
    </citation>
    <scope>NUCLEOTIDE SEQUENCE [LARGE SCALE GENOMIC DNA]</scope>
    <source>
        <strain evidence="3 4">VNH31</strain>
    </source>
</reference>
<dbReference type="InterPro" id="IPR006121">
    <property type="entry name" value="HMA_dom"/>
</dbReference>
<feature type="domain" description="HMA" evidence="2">
    <location>
        <begin position="24"/>
        <end position="91"/>
    </location>
</feature>